<evidence type="ECO:0008006" key="3">
    <source>
        <dbReference type="Google" id="ProtNLM"/>
    </source>
</evidence>
<dbReference type="EMBL" id="FOCI01000005">
    <property type="protein sequence ID" value="SEM83545.1"/>
    <property type="molecule type" value="Genomic_DNA"/>
</dbReference>
<dbReference type="RefSeq" id="WP_089900006.1">
    <property type="nucleotide sequence ID" value="NZ_FOCI01000005.1"/>
</dbReference>
<reference evidence="1 2" key="1">
    <citation type="submission" date="2016-10" db="EMBL/GenBank/DDBJ databases">
        <authorList>
            <person name="de Groot N.N."/>
        </authorList>
    </citation>
    <scope>NUCLEOTIDE SEQUENCE [LARGE SCALE GENOMIC DNA]</scope>
    <source>
        <strain evidence="1 2">DSM 16213</strain>
    </source>
</reference>
<proteinExistence type="predicted"/>
<protein>
    <recommendedName>
        <fullName evidence="3">DUF4333 domain-containing protein</fullName>
    </recommendedName>
</protein>
<dbReference type="STRING" id="245187.SAMN04488003_10586"/>
<evidence type="ECO:0000313" key="2">
    <source>
        <dbReference type="Proteomes" id="UP000199585"/>
    </source>
</evidence>
<dbReference type="AlphaFoldDB" id="A0A1H8BL00"/>
<evidence type="ECO:0000313" key="1">
    <source>
        <dbReference type="EMBL" id="SEM83545.1"/>
    </source>
</evidence>
<organism evidence="1 2">
    <name type="scientific">Loktanella fryxellensis</name>
    <dbReference type="NCBI Taxonomy" id="245187"/>
    <lineage>
        <taxon>Bacteria</taxon>
        <taxon>Pseudomonadati</taxon>
        <taxon>Pseudomonadota</taxon>
        <taxon>Alphaproteobacteria</taxon>
        <taxon>Rhodobacterales</taxon>
        <taxon>Roseobacteraceae</taxon>
        <taxon>Loktanella</taxon>
    </lineage>
</organism>
<dbReference type="Proteomes" id="UP000199585">
    <property type="component" value="Unassembled WGS sequence"/>
</dbReference>
<dbReference type="OrthoDB" id="7862371at2"/>
<accession>A0A1H8BL00</accession>
<keyword evidence="2" id="KW-1185">Reference proteome</keyword>
<gene>
    <name evidence="1" type="ORF">SAMN04488003_10586</name>
</gene>
<name>A0A1H8BL00_9RHOB</name>
<sequence length="94" mass="9922">MRRWALFAPLGALVVFTGYLGLRTGQPVSETEIITRAAEMYLAEAGAGATQTDCAGAPHPQARIVVVCHHPDGRSFTYVMGPRGQVVVGDGPQA</sequence>